<dbReference type="Pfam" id="PF01943">
    <property type="entry name" value="Polysacc_synt"/>
    <property type="match status" value="1"/>
</dbReference>
<protein>
    <submittedName>
        <fullName evidence="7">Putative polysaccharide export protein</fullName>
    </submittedName>
</protein>
<comment type="caution">
    <text evidence="7">The sequence shown here is derived from an EMBL/GenBank/DDBJ whole genome shotgun (WGS) entry which is preliminary data.</text>
</comment>
<evidence type="ECO:0000256" key="3">
    <source>
        <dbReference type="ARBA" id="ARBA00022692"/>
    </source>
</evidence>
<proteinExistence type="predicted"/>
<dbReference type="PANTHER" id="PTHR30250:SF11">
    <property type="entry name" value="O-ANTIGEN TRANSPORTER-RELATED"/>
    <property type="match status" value="1"/>
</dbReference>
<keyword evidence="5 6" id="KW-0472">Membrane</keyword>
<feature type="transmembrane region" description="Helical" evidence="6">
    <location>
        <begin position="55"/>
        <end position="73"/>
    </location>
</feature>
<dbReference type="OrthoDB" id="868748at2"/>
<reference evidence="7 8" key="1">
    <citation type="submission" date="2015-04" db="EMBL/GenBank/DDBJ databases">
        <title>Whole genome shotgun sequence of Flavihumibacter petaseus NBRC 106054.</title>
        <authorList>
            <person name="Miyazawa S."/>
            <person name="Hosoyama A."/>
            <person name="Hashimoto M."/>
            <person name="Noguchi M."/>
            <person name="Tsuchikane K."/>
            <person name="Ohji S."/>
            <person name="Yamazoe A."/>
            <person name="Ichikawa N."/>
            <person name="Kimura A."/>
            <person name="Fujita N."/>
        </authorList>
    </citation>
    <scope>NUCLEOTIDE SEQUENCE [LARGE SCALE GENOMIC DNA]</scope>
    <source>
        <strain evidence="7 8">NBRC 106054</strain>
    </source>
</reference>
<organism evidence="7 8">
    <name type="scientific">Flavihumibacter petaseus NBRC 106054</name>
    <dbReference type="NCBI Taxonomy" id="1220578"/>
    <lineage>
        <taxon>Bacteria</taxon>
        <taxon>Pseudomonadati</taxon>
        <taxon>Bacteroidota</taxon>
        <taxon>Chitinophagia</taxon>
        <taxon>Chitinophagales</taxon>
        <taxon>Chitinophagaceae</taxon>
        <taxon>Flavihumibacter</taxon>
    </lineage>
</organism>
<evidence type="ECO:0000256" key="5">
    <source>
        <dbReference type="ARBA" id="ARBA00023136"/>
    </source>
</evidence>
<feature type="transmembrane region" description="Helical" evidence="6">
    <location>
        <begin position="220"/>
        <end position="240"/>
    </location>
</feature>
<feature type="transmembrane region" description="Helical" evidence="6">
    <location>
        <begin position="449"/>
        <end position="468"/>
    </location>
</feature>
<keyword evidence="4 6" id="KW-1133">Transmembrane helix</keyword>
<dbReference type="STRING" id="1220578.FPE01S_03_03610"/>
<feature type="transmembrane region" description="Helical" evidence="6">
    <location>
        <begin position="340"/>
        <end position="362"/>
    </location>
</feature>
<keyword evidence="8" id="KW-1185">Reference proteome</keyword>
<dbReference type="Proteomes" id="UP000033121">
    <property type="component" value="Unassembled WGS sequence"/>
</dbReference>
<gene>
    <name evidence="7" type="ORF">FPE01S_03_03610</name>
</gene>
<name>A0A0E9N3E5_9BACT</name>
<accession>A0A0E9N3E5</accession>
<feature type="transmembrane region" description="Helical" evidence="6">
    <location>
        <begin position="94"/>
        <end position="112"/>
    </location>
</feature>
<evidence type="ECO:0000313" key="7">
    <source>
        <dbReference type="EMBL" id="GAO44323.1"/>
    </source>
</evidence>
<feature type="transmembrane region" description="Helical" evidence="6">
    <location>
        <begin position="396"/>
        <end position="415"/>
    </location>
</feature>
<keyword evidence="3 6" id="KW-0812">Transmembrane</keyword>
<evidence type="ECO:0000256" key="2">
    <source>
        <dbReference type="ARBA" id="ARBA00022475"/>
    </source>
</evidence>
<evidence type="ECO:0000256" key="6">
    <source>
        <dbReference type="SAM" id="Phobius"/>
    </source>
</evidence>
<evidence type="ECO:0000313" key="8">
    <source>
        <dbReference type="Proteomes" id="UP000033121"/>
    </source>
</evidence>
<comment type="subcellular location">
    <subcellularLocation>
        <location evidence="1">Cell membrane</location>
        <topology evidence="1">Multi-pass membrane protein</topology>
    </subcellularLocation>
</comment>
<evidence type="ECO:0000256" key="1">
    <source>
        <dbReference type="ARBA" id="ARBA00004651"/>
    </source>
</evidence>
<dbReference type="InterPro" id="IPR050833">
    <property type="entry name" value="Poly_Biosynth_Transport"/>
</dbReference>
<keyword evidence="2" id="KW-1003">Cell membrane</keyword>
<feature type="transmembrane region" description="Helical" evidence="6">
    <location>
        <begin position="190"/>
        <end position="208"/>
    </location>
</feature>
<dbReference type="GO" id="GO:0005886">
    <property type="term" value="C:plasma membrane"/>
    <property type="evidence" value="ECO:0007669"/>
    <property type="project" value="UniProtKB-SubCell"/>
</dbReference>
<dbReference type="InterPro" id="IPR002797">
    <property type="entry name" value="Polysacc_synth"/>
</dbReference>
<feature type="transmembrane region" description="Helical" evidence="6">
    <location>
        <begin position="21"/>
        <end position="43"/>
    </location>
</feature>
<dbReference type="EMBL" id="BBWV01000003">
    <property type="protein sequence ID" value="GAO44323.1"/>
    <property type="molecule type" value="Genomic_DNA"/>
</dbReference>
<dbReference type="AlphaFoldDB" id="A0A0E9N3E5"/>
<feature type="transmembrane region" description="Helical" evidence="6">
    <location>
        <begin position="118"/>
        <end position="137"/>
    </location>
</feature>
<evidence type="ECO:0000256" key="4">
    <source>
        <dbReference type="ARBA" id="ARBA00022989"/>
    </source>
</evidence>
<feature type="transmembrane region" description="Helical" evidence="6">
    <location>
        <begin position="427"/>
        <end position="443"/>
    </location>
</feature>
<feature type="transmembrane region" description="Helical" evidence="6">
    <location>
        <begin position="369"/>
        <end position="390"/>
    </location>
</feature>
<dbReference type="RefSeq" id="WP_046370265.1">
    <property type="nucleotide sequence ID" value="NZ_BBWV01000003.1"/>
</dbReference>
<feature type="transmembrane region" description="Helical" evidence="6">
    <location>
        <begin position="260"/>
        <end position="285"/>
    </location>
</feature>
<feature type="transmembrane region" description="Helical" evidence="6">
    <location>
        <begin position="297"/>
        <end position="320"/>
    </location>
</feature>
<sequence length="487" mass="55435">MEKTQSLKAGKKVVSNSLWGIGSNILQNVFLGLFFVIIARQYSKADFADYIVANNAYQLVAAFSTMGLGQWFTREMVNAKSREATVNTFLKLQLILGVVFYVVNMIFVFAMYKDPLIRSISVYVGINILFDNIIYALKSLNVAEHKQKKNFQILLIEASLKLLLGVVLIFQSFSIVYLSVFAIVFRFLTLNLFLRIGASNLVSLTGLIRQRITRSDFKNIVFANWAFIVIGSISVVYWSIGKLIISKTLSDADIANYEIAFKLFSISQIIPVIISTTVFPILVTYFKNNDIPGFRRFYQNVFFIYFLFGLVTYTFIYSFADILLPFAFGAKYGGTTEPTQMMFLTILLFPTALLQANVLVAMKLEKLDMILNLVSLVLNISISLIALQFVRSLTVINLSIFASFFVFHLLQDIILYRKGMTDSKHIFLFYSGSIVFISAYIALQPFVHPVVYFVLVWLLVGFFAIRYLQKHMDPDLLPWKKKAATAR</sequence>
<feature type="transmembrane region" description="Helical" evidence="6">
    <location>
        <begin position="158"/>
        <end position="184"/>
    </location>
</feature>
<dbReference type="PANTHER" id="PTHR30250">
    <property type="entry name" value="PST FAMILY PREDICTED COLANIC ACID TRANSPORTER"/>
    <property type="match status" value="1"/>
</dbReference>